<gene>
    <name evidence="1" type="ORF">D1223_17625</name>
</gene>
<dbReference type="Gene3D" id="1.25.40.10">
    <property type="entry name" value="Tetratricopeptide repeat domain"/>
    <property type="match status" value="2"/>
</dbReference>
<proteinExistence type="predicted"/>
<protein>
    <recommendedName>
        <fullName evidence="3">Tetratricopeptide repeat protein</fullName>
    </recommendedName>
</protein>
<accession>A0A399RAL4</accession>
<evidence type="ECO:0000313" key="2">
    <source>
        <dbReference type="Proteomes" id="UP000266385"/>
    </source>
</evidence>
<dbReference type="SUPFAM" id="SSF48452">
    <property type="entry name" value="TPR-like"/>
    <property type="match status" value="1"/>
</dbReference>
<dbReference type="AlphaFoldDB" id="A0A399RAL4"/>
<organism evidence="1 2">
    <name type="scientific">Henriciella mobilis</name>
    <dbReference type="NCBI Taxonomy" id="2305467"/>
    <lineage>
        <taxon>Bacteria</taxon>
        <taxon>Pseudomonadati</taxon>
        <taxon>Pseudomonadota</taxon>
        <taxon>Alphaproteobacteria</taxon>
        <taxon>Hyphomonadales</taxon>
        <taxon>Hyphomonadaceae</taxon>
        <taxon>Henriciella</taxon>
    </lineage>
</organism>
<dbReference type="InterPro" id="IPR011990">
    <property type="entry name" value="TPR-like_helical_dom_sf"/>
</dbReference>
<evidence type="ECO:0008006" key="3">
    <source>
        <dbReference type="Google" id="ProtNLM"/>
    </source>
</evidence>
<dbReference type="EMBL" id="QWFX01000016">
    <property type="protein sequence ID" value="RIJ26762.1"/>
    <property type="molecule type" value="Genomic_DNA"/>
</dbReference>
<dbReference type="OrthoDB" id="7615258at2"/>
<name>A0A399RAL4_9PROT</name>
<dbReference type="RefSeq" id="WP_119377655.1">
    <property type="nucleotide sequence ID" value="NZ_QWFX01000016.1"/>
</dbReference>
<keyword evidence="2" id="KW-1185">Reference proteome</keyword>
<reference evidence="1 2" key="1">
    <citation type="submission" date="2018-08" db="EMBL/GenBank/DDBJ databases">
        <title>Henriciella mobilis sp. nov., isolated from seawater.</title>
        <authorList>
            <person name="Cheng H."/>
            <person name="Wu Y.-H."/>
            <person name="Xu X.-W."/>
            <person name="Guo L.-L."/>
        </authorList>
    </citation>
    <scope>NUCLEOTIDE SEQUENCE [LARGE SCALE GENOMIC DNA]</scope>
    <source>
        <strain evidence="1 2">JN25</strain>
    </source>
</reference>
<sequence length="614" mass="65837">MAPSGTAEDVARRCRDRADDSDILGREAGLSYYHAANAYDVLGDSAAAADMVERSFNELATSDRWLTTPPNGLSEEDQRDWLAQRRQFQLERLMLAADAYRGLAEAYTQSPTSSFSNRCASRLDCLSKAIGHLADGEAIAARLASVSREPLYDRYHLALGDLYEARNRPGDSEAAIRAYQTVASSPLAGPAPATARANLAGLTTRLAHDALERGGAADVVQAIRYFNLARDADPTNAEAPLGLGQIYLDGGTAANDLAQLGRAENAFSDALALSTQASQKAAAYMGRGAARSRIASLNGTSAQAAIADYQAAAQLADSAETFLVLARSCKASRDWQCADENFARGISRLQSENASGEALSAALLEQADVRERMSIYGPGDVRALLQQAVNAAPASGEANMELARHDMAHENWNGAETGFKRVVQPSTTGSDLLKAEAYGALARLGASRPGGNLEQAIGYIERAADLDKANPDYPRELCIARIYRGGSSVTASRNARTCDLGASTGSLLLQAMFDMRRAQYAGASTAAQIRRTARDHINRALDVTGPDHITDYDWPLEDSLPPVKTRAILLYLKEATLACGGNYTFYLPEANGITSTDYSAARDFLDFYRSRLCT</sequence>
<evidence type="ECO:0000313" key="1">
    <source>
        <dbReference type="EMBL" id="RIJ26762.1"/>
    </source>
</evidence>
<comment type="caution">
    <text evidence="1">The sequence shown here is derived from an EMBL/GenBank/DDBJ whole genome shotgun (WGS) entry which is preliminary data.</text>
</comment>
<dbReference type="Proteomes" id="UP000266385">
    <property type="component" value="Unassembled WGS sequence"/>
</dbReference>